<organism evidence="2 3">
    <name type="scientific">Daphnia magna</name>
    <dbReference type="NCBI Taxonomy" id="35525"/>
    <lineage>
        <taxon>Eukaryota</taxon>
        <taxon>Metazoa</taxon>
        <taxon>Ecdysozoa</taxon>
        <taxon>Arthropoda</taxon>
        <taxon>Crustacea</taxon>
        <taxon>Branchiopoda</taxon>
        <taxon>Diplostraca</taxon>
        <taxon>Cladocera</taxon>
        <taxon>Anomopoda</taxon>
        <taxon>Daphniidae</taxon>
        <taxon>Daphnia</taxon>
    </lineage>
</organism>
<dbReference type="EMBL" id="JAOYFB010000040">
    <property type="protein sequence ID" value="KAK4036829.1"/>
    <property type="molecule type" value="Genomic_DNA"/>
</dbReference>
<gene>
    <name evidence="2" type="ORF">OUZ56_028866</name>
</gene>
<keyword evidence="1" id="KW-0472">Membrane</keyword>
<evidence type="ECO:0000313" key="3">
    <source>
        <dbReference type="Proteomes" id="UP001234178"/>
    </source>
</evidence>
<proteinExistence type="predicted"/>
<reference evidence="2 3" key="1">
    <citation type="journal article" date="2023" name="Nucleic Acids Res.">
        <title>The hologenome of Daphnia magna reveals possible DNA methylation and microbiome-mediated evolution of the host genome.</title>
        <authorList>
            <person name="Chaturvedi A."/>
            <person name="Li X."/>
            <person name="Dhandapani V."/>
            <person name="Marshall H."/>
            <person name="Kissane S."/>
            <person name="Cuenca-Cambronero M."/>
            <person name="Asole G."/>
            <person name="Calvet F."/>
            <person name="Ruiz-Romero M."/>
            <person name="Marangio P."/>
            <person name="Guigo R."/>
            <person name="Rago D."/>
            <person name="Mirbahai L."/>
            <person name="Eastwood N."/>
            <person name="Colbourne J.K."/>
            <person name="Zhou J."/>
            <person name="Mallon E."/>
            <person name="Orsini L."/>
        </authorList>
    </citation>
    <scope>NUCLEOTIDE SEQUENCE [LARGE SCALE GENOMIC DNA]</scope>
    <source>
        <strain evidence="2">LRV0_1</strain>
    </source>
</reference>
<name>A0ABR0B553_9CRUS</name>
<keyword evidence="3" id="KW-1185">Reference proteome</keyword>
<accession>A0ABR0B553</accession>
<dbReference type="Proteomes" id="UP001234178">
    <property type="component" value="Unassembled WGS sequence"/>
</dbReference>
<comment type="caution">
    <text evidence="2">The sequence shown here is derived from an EMBL/GenBank/DDBJ whole genome shotgun (WGS) entry which is preliminary data.</text>
</comment>
<sequence length="63" mass="7208">MDNSESKSEYLATIFCLNYLSLLFFFFNFHLGANFCHRRAGTKLPILVGIDPLTAERDDASLY</sequence>
<feature type="transmembrane region" description="Helical" evidence="1">
    <location>
        <begin position="12"/>
        <end position="33"/>
    </location>
</feature>
<evidence type="ECO:0000313" key="2">
    <source>
        <dbReference type="EMBL" id="KAK4036829.1"/>
    </source>
</evidence>
<evidence type="ECO:0000256" key="1">
    <source>
        <dbReference type="SAM" id="Phobius"/>
    </source>
</evidence>
<keyword evidence="1" id="KW-0812">Transmembrane</keyword>
<keyword evidence="1" id="KW-1133">Transmembrane helix</keyword>
<protein>
    <submittedName>
        <fullName evidence="2">Uncharacterized protein</fullName>
    </submittedName>
</protein>